<dbReference type="EMBL" id="BFEA01000022">
    <property type="protein sequence ID" value="GBG61743.1"/>
    <property type="molecule type" value="Genomic_DNA"/>
</dbReference>
<organism evidence="8 9">
    <name type="scientific">Chara braunii</name>
    <name type="common">Braun's stonewort</name>
    <dbReference type="NCBI Taxonomy" id="69332"/>
    <lineage>
        <taxon>Eukaryota</taxon>
        <taxon>Viridiplantae</taxon>
        <taxon>Streptophyta</taxon>
        <taxon>Charophyceae</taxon>
        <taxon>Charales</taxon>
        <taxon>Characeae</taxon>
        <taxon>Chara</taxon>
    </lineage>
</organism>
<evidence type="ECO:0000256" key="2">
    <source>
        <dbReference type="ARBA" id="ARBA00022695"/>
    </source>
</evidence>
<dbReference type="GO" id="GO:0016779">
    <property type="term" value="F:nucleotidyltransferase activity"/>
    <property type="evidence" value="ECO:0007669"/>
    <property type="project" value="UniProtKB-KW"/>
</dbReference>
<evidence type="ECO:0000256" key="5">
    <source>
        <dbReference type="ARBA" id="ARBA00023268"/>
    </source>
</evidence>
<keyword evidence="5" id="KW-0511">Multifunctional enzyme</keyword>
<sequence length="787" mass="88953">MPLPPTGRLSKPYCNVLKAQLRDYLYTAVQAPLMDAGVEVVDLQDYVAKIDHEFKTQRYDDINAPLLYIRIRIGEATCIALIDCGATRNYSSQDFMVRAALGPHIRRKTQPTQVTLADGHMHKSIDWCIDFVPVYFAPHASEVVSFDILDTQFDTILGMSWLRSEDHPVNFYRRTVHIRDRNGVLVPCTVPPPHCSISCHVVSAISIRASITRDNIEEMGVCFLHALPPQDIPSIDALRDPRITELLDAYGDVFQAPHGVVRDRPIRHEIILEVGAVPPRGCIYCMSEKELSVLQAQLGDLLEKGWIRPSSSPYGAPVLFVRKKNKDLRLCIDYRKLNPQTVKNAGPLPRIDNLLDRLGNAKFFSKLDLKSGYHQLEIRSEDRYKTAFKTYSRIAAPLTRLQSPKVPFIFDDDARRSFQALKTAMLMAPVLSIYDPTLPTSATIGASSYGIGPVMEQHDGDDRHPMEYFSHKVPPINSLDDARKELLAFPRVPEDIVSDRDTRLMSAFWTSLMQESDTKMKPSLARHPQTNGQTERAHRTAQMMLRTLIRPDQKDWVDRLPDIEFAYNTSLHPAISVTPFELHHDGRKGRIFADLLLPRTDDIDAACSPTSIRKYGKLLAQACENMQKAQVLMQQQANRRRAPCPICVGDLVWVSAEEFALEQDVSRKLLPKWFGPWTVLSAAGDEPDGPSVVIDIPPHLPVHLVFHASKLVTYTPAKSDDFPGRRSQDPPSMDGHQEVDRVVTDRKYGNKPRQYKVTFKAYDPNDTRWISGADLQASAPLIYAHYE</sequence>
<dbReference type="SUPFAM" id="SSF56672">
    <property type="entry name" value="DNA/RNA polymerases"/>
    <property type="match status" value="1"/>
</dbReference>
<dbReference type="OrthoDB" id="786061at2759"/>
<evidence type="ECO:0000256" key="4">
    <source>
        <dbReference type="ARBA" id="ARBA00022759"/>
    </source>
</evidence>
<dbReference type="PROSITE" id="PS00018">
    <property type="entry name" value="EF_HAND_1"/>
    <property type="match status" value="1"/>
</dbReference>
<evidence type="ECO:0000313" key="8">
    <source>
        <dbReference type="EMBL" id="GBG61743.1"/>
    </source>
</evidence>
<dbReference type="InterPro" id="IPR021109">
    <property type="entry name" value="Peptidase_aspartic_dom_sf"/>
</dbReference>
<dbReference type="GO" id="GO:0004519">
    <property type="term" value="F:endonuclease activity"/>
    <property type="evidence" value="ECO:0007669"/>
    <property type="project" value="UniProtKB-KW"/>
</dbReference>
<dbReference type="InterPro" id="IPR000477">
    <property type="entry name" value="RT_dom"/>
</dbReference>
<dbReference type="InterPro" id="IPR016197">
    <property type="entry name" value="Chromo-like_dom_sf"/>
</dbReference>
<keyword evidence="1" id="KW-0808">Transferase</keyword>
<comment type="caution">
    <text evidence="8">The sequence shown here is derived from an EMBL/GenBank/DDBJ whole genome shotgun (WGS) entry which is preliminary data.</text>
</comment>
<dbReference type="InterPro" id="IPR018247">
    <property type="entry name" value="EF_Hand_1_Ca_BS"/>
</dbReference>
<dbReference type="InterPro" id="IPR043128">
    <property type="entry name" value="Rev_trsase/Diguanyl_cyclase"/>
</dbReference>
<dbReference type="Proteomes" id="UP000265515">
    <property type="component" value="Unassembled WGS sequence"/>
</dbReference>
<keyword evidence="9" id="KW-1185">Reference proteome</keyword>
<evidence type="ECO:0000256" key="6">
    <source>
        <dbReference type="SAM" id="MobiDB-lite"/>
    </source>
</evidence>
<reference evidence="8 9" key="1">
    <citation type="journal article" date="2018" name="Cell">
        <title>The Chara Genome: Secondary Complexity and Implications for Plant Terrestrialization.</title>
        <authorList>
            <person name="Nishiyama T."/>
            <person name="Sakayama H."/>
            <person name="Vries J.D."/>
            <person name="Buschmann H."/>
            <person name="Saint-Marcoux D."/>
            <person name="Ullrich K.K."/>
            <person name="Haas F.B."/>
            <person name="Vanderstraeten L."/>
            <person name="Becker D."/>
            <person name="Lang D."/>
            <person name="Vosolsobe S."/>
            <person name="Rombauts S."/>
            <person name="Wilhelmsson P.K.I."/>
            <person name="Janitza P."/>
            <person name="Kern R."/>
            <person name="Heyl A."/>
            <person name="Rumpler F."/>
            <person name="Villalobos L.I.A.C."/>
            <person name="Clay J.M."/>
            <person name="Skokan R."/>
            <person name="Toyoda A."/>
            <person name="Suzuki Y."/>
            <person name="Kagoshima H."/>
            <person name="Schijlen E."/>
            <person name="Tajeshwar N."/>
            <person name="Catarino B."/>
            <person name="Hetherington A.J."/>
            <person name="Saltykova A."/>
            <person name="Bonnot C."/>
            <person name="Breuninger H."/>
            <person name="Symeonidi A."/>
            <person name="Radhakrishnan G.V."/>
            <person name="Van Nieuwerburgh F."/>
            <person name="Deforce D."/>
            <person name="Chang C."/>
            <person name="Karol K.G."/>
            <person name="Hedrich R."/>
            <person name="Ulvskov P."/>
            <person name="Glockner G."/>
            <person name="Delwiche C.F."/>
            <person name="Petrasek J."/>
            <person name="Van de Peer Y."/>
            <person name="Friml J."/>
            <person name="Beilby M."/>
            <person name="Dolan L."/>
            <person name="Kohara Y."/>
            <person name="Sugano S."/>
            <person name="Fujiyama A."/>
            <person name="Delaux P.-M."/>
            <person name="Quint M."/>
            <person name="TheiBen G."/>
            <person name="Hagemann M."/>
            <person name="Harholt J."/>
            <person name="Dunand C."/>
            <person name="Zachgo S."/>
            <person name="Langdale J."/>
            <person name="Maumus F."/>
            <person name="Straeten D.V.D."/>
            <person name="Gould S.B."/>
            <person name="Rensing S.A."/>
        </authorList>
    </citation>
    <scope>NUCLEOTIDE SEQUENCE [LARGE SCALE GENOMIC DNA]</scope>
    <source>
        <strain evidence="8 9">S276</strain>
    </source>
</reference>
<dbReference type="Pfam" id="PF00078">
    <property type="entry name" value="RVT_1"/>
    <property type="match status" value="1"/>
</dbReference>
<dbReference type="Gramene" id="GBG61743">
    <property type="protein sequence ID" value="GBG61743"/>
    <property type="gene ID" value="CBR_g23258"/>
</dbReference>
<keyword evidence="3" id="KW-0540">Nuclease</keyword>
<evidence type="ECO:0000313" key="9">
    <source>
        <dbReference type="Proteomes" id="UP000265515"/>
    </source>
</evidence>
<keyword evidence="4" id="KW-0378">Hydrolase</keyword>
<dbReference type="InterPro" id="IPR012337">
    <property type="entry name" value="RNaseH-like_sf"/>
</dbReference>
<proteinExistence type="predicted"/>
<dbReference type="InterPro" id="IPR043502">
    <property type="entry name" value="DNA/RNA_pol_sf"/>
</dbReference>
<dbReference type="GO" id="GO:0015074">
    <property type="term" value="P:DNA integration"/>
    <property type="evidence" value="ECO:0007669"/>
    <property type="project" value="InterPro"/>
</dbReference>
<gene>
    <name evidence="8" type="ORF">CBR_g23258</name>
</gene>
<dbReference type="InterPro" id="IPR036397">
    <property type="entry name" value="RNaseH_sf"/>
</dbReference>
<dbReference type="SUPFAM" id="SSF54160">
    <property type="entry name" value="Chromo domain-like"/>
    <property type="match status" value="1"/>
</dbReference>
<dbReference type="InterPro" id="IPR050951">
    <property type="entry name" value="Retrovirus_Pol_polyprotein"/>
</dbReference>
<evidence type="ECO:0000256" key="1">
    <source>
        <dbReference type="ARBA" id="ARBA00022679"/>
    </source>
</evidence>
<keyword evidence="2" id="KW-0548">Nucleotidyltransferase</keyword>
<evidence type="ECO:0000256" key="3">
    <source>
        <dbReference type="ARBA" id="ARBA00022722"/>
    </source>
</evidence>
<accession>A0A388JVG1</accession>
<dbReference type="GO" id="GO:0003676">
    <property type="term" value="F:nucleic acid binding"/>
    <property type="evidence" value="ECO:0007669"/>
    <property type="project" value="InterPro"/>
</dbReference>
<dbReference type="PROSITE" id="PS50994">
    <property type="entry name" value="INTEGRASE"/>
    <property type="match status" value="1"/>
</dbReference>
<dbReference type="CDD" id="cd01647">
    <property type="entry name" value="RT_LTR"/>
    <property type="match status" value="1"/>
</dbReference>
<evidence type="ECO:0000259" key="7">
    <source>
        <dbReference type="PROSITE" id="PS50994"/>
    </source>
</evidence>
<dbReference type="Gene3D" id="3.30.70.270">
    <property type="match status" value="1"/>
</dbReference>
<dbReference type="CDD" id="cd00303">
    <property type="entry name" value="retropepsin_like"/>
    <property type="match status" value="1"/>
</dbReference>
<feature type="domain" description="Integrase catalytic" evidence="7">
    <location>
        <begin position="425"/>
        <end position="587"/>
    </location>
</feature>
<dbReference type="InterPro" id="IPR041577">
    <property type="entry name" value="RT_RNaseH_2"/>
</dbReference>
<dbReference type="AlphaFoldDB" id="A0A388JVG1"/>
<dbReference type="Pfam" id="PF17919">
    <property type="entry name" value="RT_RNaseH_2"/>
    <property type="match status" value="1"/>
</dbReference>
<dbReference type="PANTHER" id="PTHR37984">
    <property type="entry name" value="PROTEIN CBG26694"/>
    <property type="match status" value="1"/>
</dbReference>
<dbReference type="Gene3D" id="3.10.10.10">
    <property type="entry name" value="HIV Type 1 Reverse Transcriptase, subunit A, domain 1"/>
    <property type="match status" value="1"/>
</dbReference>
<dbReference type="InterPro" id="IPR001584">
    <property type="entry name" value="Integrase_cat-core"/>
</dbReference>
<feature type="compositionally biased region" description="Basic and acidic residues" evidence="6">
    <location>
        <begin position="718"/>
        <end position="728"/>
    </location>
</feature>
<dbReference type="PANTHER" id="PTHR37984:SF5">
    <property type="entry name" value="PROTEIN NYNRIN-LIKE"/>
    <property type="match status" value="1"/>
</dbReference>
<protein>
    <recommendedName>
        <fullName evidence="7">Integrase catalytic domain-containing protein</fullName>
    </recommendedName>
</protein>
<dbReference type="Gene3D" id="2.40.70.10">
    <property type="entry name" value="Acid Proteases"/>
    <property type="match status" value="1"/>
</dbReference>
<dbReference type="Gene3D" id="3.30.420.10">
    <property type="entry name" value="Ribonuclease H-like superfamily/Ribonuclease H"/>
    <property type="match status" value="1"/>
</dbReference>
<feature type="region of interest" description="Disordered" evidence="6">
    <location>
        <begin position="717"/>
        <end position="739"/>
    </location>
</feature>
<dbReference type="SUPFAM" id="SSF53098">
    <property type="entry name" value="Ribonuclease H-like"/>
    <property type="match status" value="1"/>
</dbReference>
<keyword evidence="4" id="KW-0255">Endonuclease</keyword>
<name>A0A388JVG1_CHABU</name>